<dbReference type="SUPFAM" id="SSF56784">
    <property type="entry name" value="HAD-like"/>
    <property type="match status" value="1"/>
</dbReference>
<evidence type="ECO:0000313" key="1">
    <source>
        <dbReference type="EMBL" id="KFA64437.1"/>
    </source>
</evidence>
<dbReference type="InterPro" id="IPR036412">
    <property type="entry name" value="HAD-like_sf"/>
</dbReference>
<dbReference type="HOGENOM" id="CLU_056574_1_0_1"/>
<dbReference type="FunCoup" id="A0A084QKF2">
    <property type="interactions" value="16"/>
</dbReference>
<keyword evidence="2" id="KW-1185">Reference proteome</keyword>
<dbReference type="Proteomes" id="UP000028524">
    <property type="component" value="Unassembled WGS sequence"/>
</dbReference>
<dbReference type="PANTHER" id="PTHR28181">
    <property type="entry name" value="UPF0655 PROTEIN YCR015C"/>
    <property type="match status" value="1"/>
</dbReference>
<protein>
    <submittedName>
        <fullName evidence="1">Uncharacterized protein</fullName>
    </submittedName>
</protein>
<reference evidence="1 2" key="1">
    <citation type="journal article" date="2014" name="BMC Genomics">
        <title>Comparative genome sequencing reveals chemotype-specific gene clusters in the toxigenic black mold Stachybotrys.</title>
        <authorList>
            <person name="Semeiks J."/>
            <person name="Borek D."/>
            <person name="Otwinowski Z."/>
            <person name="Grishin N.V."/>
        </authorList>
    </citation>
    <scope>NUCLEOTIDE SEQUENCE [LARGE SCALE GENOMIC DNA]</scope>
    <source>
        <strain evidence="1 2">IBT 40285</strain>
    </source>
</reference>
<accession>A0A084QKF2</accession>
<dbReference type="AlphaFoldDB" id="A0A084QKF2"/>
<dbReference type="OMA" id="STTDMEC"/>
<dbReference type="InterPro" id="IPR023214">
    <property type="entry name" value="HAD_sf"/>
</dbReference>
<dbReference type="Gene3D" id="3.40.50.1000">
    <property type="entry name" value="HAD superfamily/HAD-like"/>
    <property type="match status" value="1"/>
</dbReference>
<dbReference type="STRING" id="1283841.A0A084QKF2"/>
<name>A0A084QKF2_STAC4</name>
<dbReference type="Pfam" id="PF12710">
    <property type="entry name" value="HAD"/>
    <property type="match status" value="1"/>
</dbReference>
<proteinExistence type="predicted"/>
<dbReference type="InParanoid" id="A0A084QKF2"/>
<dbReference type="EMBL" id="KL660686">
    <property type="protein sequence ID" value="KFA64437.1"/>
    <property type="molecule type" value="Genomic_DNA"/>
</dbReference>
<sequence>MRLLFDFDGTITEKDTIGELGEAAIRFHKAKSGHDLQPTWDTVVQHYIDDFQLYKNDYHIPENSRISLEEELEFQAKQKDLEERSLVRIEQSRVFEGLRTDDLFQMGTEAVESGRVVLRKGFKDVMALVEQRKWDVAIVSVNWSRAFIRGVLHQYELNVIANEISPRGVVQGPNILGGTMTNSADKKAALCRLLEDADRETKTLYFGDSNTDIECLLKGGVVVSADESSALMKTLRRVGVPVPHVSSAQGDATISWARDFDEVLRSGLLEPASRNREL</sequence>
<dbReference type="PANTHER" id="PTHR28181:SF1">
    <property type="entry name" value="COLD TOLERANCE PROTEIN 1"/>
    <property type="match status" value="1"/>
</dbReference>
<gene>
    <name evidence="1" type="ORF">S40285_01046</name>
</gene>
<organism evidence="1 2">
    <name type="scientific">Stachybotrys chlorohalonatus (strain IBT 40285)</name>
    <dbReference type="NCBI Taxonomy" id="1283841"/>
    <lineage>
        <taxon>Eukaryota</taxon>
        <taxon>Fungi</taxon>
        <taxon>Dikarya</taxon>
        <taxon>Ascomycota</taxon>
        <taxon>Pezizomycotina</taxon>
        <taxon>Sordariomycetes</taxon>
        <taxon>Hypocreomycetidae</taxon>
        <taxon>Hypocreales</taxon>
        <taxon>Stachybotryaceae</taxon>
        <taxon>Stachybotrys</taxon>
    </lineage>
</organism>
<dbReference type="OrthoDB" id="10255128at2759"/>
<evidence type="ECO:0000313" key="2">
    <source>
        <dbReference type="Proteomes" id="UP000028524"/>
    </source>
</evidence>
<dbReference type="InterPro" id="IPR050849">
    <property type="entry name" value="HAD-like_hydrolase_phosphatase"/>
</dbReference>